<dbReference type="EMBL" id="CP118246">
    <property type="protein sequence ID" value="WDR03416.1"/>
    <property type="molecule type" value="Genomic_DNA"/>
</dbReference>
<protein>
    <submittedName>
        <fullName evidence="1">MmcQ/YjbR family DNA-binding protein</fullName>
    </submittedName>
</protein>
<organism evidence="1 2">
    <name type="scientific">Devosia algicola</name>
    <dbReference type="NCBI Taxonomy" id="3026418"/>
    <lineage>
        <taxon>Bacteria</taxon>
        <taxon>Pseudomonadati</taxon>
        <taxon>Pseudomonadota</taxon>
        <taxon>Alphaproteobacteria</taxon>
        <taxon>Hyphomicrobiales</taxon>
        <taxon>Devosiaceae</taxon>
        <taxon>Devosia</taxon>
    </lineage>
</organism>
<proteinExistence type="predicted"/>
<evidence type="ECO:0000313" key="2">
    <source>
        <dbReference type="Proteomes" id="UP001220530"/>
    </source>
</evidence>
<accession>A0ABY7YQ51</accession>
<dbReference type="RefSeq" id="WP_282219810.1">
    <property type="nucleotide sequence ID" value="NZ_CP118246.1"/>
</dbReference>
<dbReference type="Pfam" id="PF04237">
    <property type="entry name" value="YjbR"/>
    <property type="match status" value="1"/>
</dbReference>
<dbReference type="Proteomes" id="UP001220530">
    <property type="component" value="Chromosome"/>
</dbReference>
<keyword evidence="2" id="KW-1185">Reference proteome</keyword>
<reference evidence="1 2" key="1">
    <citation type="submission" date="2023-02" db="EMBL/GenBank/DDBJ databases">
        <title>Devosia algicola sp. nov., isolated from the phycosphere of marine algae.</title>
        <authorList>
            <person name="Kim J.M."/>
            <person name="Lee J.K."/>
            <person name="Choi B.J."/>
            <person name="Bayburt H."/>
            <person name="Jeon C.O."/>
        </authorList>
    </citation>
    <scope>NUCLEOTIDE SEQUENCE [LARGE SCALE GENOMIC DNA]</scope>
    <source>
        <strain evidence="1 2">G20-9</strain>
    </source>
</reference>
<evidence type="ECO:0000313" key="1">
    <source>
        <dbReference type="EMBL" id="WDR03416.1"/>
    </source>
</evidence>
<name>A0ABY7YQ51_9HYPH</name>
<keyword evidence="1" id="KW-0238">DNA-binding</keyword>
<sequence length="101" mass="11536">MSPLERAYRQPALKVSKATFASLKDANTLVLQCPEEQKILLLEIAPDIYYETDHYVGWPAVLVRLDVISDDELALRLEDAWRHKAPAQIAAKRPTRPPKRD</sequence>
<gene>
    <name evidence="1" type="ORF">PSQ19_04660</name>
</gene>
<dbReference type="InterPro" id="IPR058532">
    <property type="entry name" value="YjbR/MT2646/Rv2570-like"/>
</dbReference>
<dbReference type="GO" id="GO:0003677">
    <property type="term" value="F:DNA binding"/>
    <property type="evidence" value="ECO:0007669"/>
    <property type="project" value="UniProtKB-KW"/>
</dbReference>